<dbReference type="Pfam" id="PF01494">
    <property type="entry name" value="FAD_binding_3"/>
    <property type="match status" value="1"/>
</dbReference>
<dbReference type="GO" id="GO:0071949">
    <property type="term" value="F:FAD binding"/>
    <property type="evidence" value="ECO:0007669"/>
    <property type="project" value="InterPro"/>
</dbReference>
<name>A0A1A8ZAD4_9ACTN</name>
<evidence type="ECO:0000313" key="5">
    <source>
        <dbReference type="Proteomes" id="UP000199385"/>
    </source>
</evidence>
<dbReference type="OrthoDB" id="9782160at2"/>
<proteinExistence type="predicted"/>
<dbReference type="InterPro" id="IPR002938">
    <property type="entry name" value="FAD-bd"/>
</dbReference>
<feature type="domain" description="FAD-binding" evidence="3">
    <location>
        <begin position="5"/>
        <end position="330"/>
    </location>
</feature>
<keyword evidence="1" id="KW-0560">Oxidoreductase</keyword>
<dbReference type="SUPFAM" id="SSF51905">
    <property type="entry name" value="FAD/NAD(P)-binding domain"/>
    <property type="match status" value="1"/>
</dbReference>
<keyword evidence="5" id="KW-1185">Reference proteome</keyword>
<dbReference type="Gene3D" id="3.50.50.60">
    <property type="entry name" value="FAD/NAD(P)-binding domain"/>
    <property type="match status" value="1"/>
</dbReference>
<dbReference type="AlphaFoldDB" id="A0A1A8ZAD4"/>
<evidence type="ECO:0000313" key="4">
    <source>
        <dbReference type="EMBL" id="SBT40835.1"/>
    </source>
</evidence>
<dbReference type="PANTHER" id="PTHR13789:SF309">
    <property type="entry name" value="PUTATIVE (AFU_ORTHOLOGUE AFUA_6G14510)-RELATED"/>
    <property type="match status" value="1"/>
</dbReference>
<sequence length="380" mass="40112">MARTAIVIGAGIGGLSAAIGLRRTGWQVTVLERVAALRPVGAGLVLQANGLRCLDALGVSASVRERGRPDASGGTRRSDGRWLARVEASEMERRLGTTAVGIHRAALHEVLLGALPAATVLTGAHVTAVTPDGDVAYEHAGSPVRTTADLVVGADGIHSTVRRLLWPEAAAPVHVGVTAWRGVTTVWPGELVVAISWDRGAEFGMVPLVDGRVYWFAAVNARPGEPVGDEPARVRARFGDWHDPIPQLIAATGTVLRDDLACLDEPLATYVKGRVVLLGDAAHAMTPNLGQGANQALEDAVVLAASAGRPDGLVAYDRQRRPRSQQVAKASRAVGRFGQQLDNRLAVAARNAVMRLTPPALALRSMARYADWRPPTLTAH</sequence>
<protein>
    <submittedName>
        <fullName evidence="4">2-polyprenyl-6-methoxyphenol hydroxylase</fullName>
    </submittedName>
</protein>
<dbReference type="InterPro" id="IPR036188">
    <property type="entry name" value="FAD/NAD-bd_sf"/>
</dbReference>
<reference evidence="5" key="1">
    <citation type="submission" date="2016-06" db="EMBL/GenBank/DDBJ databases">
        <authorList>
            <person name="Varghese N."/>
            <person name="Submissions Spin"/>
        </authorList>
    </citation>
    <scope>NUCLEOTIDE SEQUENCE [LARGE SCALE GENOMIC DNA]</scope>
    <source>
        <strain evidence="5">DSM 44815</strain>
    </source>
</reference>
<organism evidence="4 5">
    <name type="scientific">Micromonospora auratinigra</name>
    <dbReference type="NCBI Taxonomy" id="261654"/>
    <lineage>
        <taxon>Bacteria</taxon>
        <taxon>Bacillati</taxon>
        <taxon>Actinomycetota</taxon>
        <taxon>Actinomycetes</taxon>
        <taxon>Micromonosporales</taxon>
        <taxon>Micromonosporaceae</taxon>
        <taxon>Micromonospora</taxon>
    </lineage>
</organism>
<gene>
    <name evidence="4" type="ORF">GA0070611_1408</name>
</gene>
<dbReference type="InterPro" id="IPR050493">
    <property type="entry name" value="FAD-dep_Monooxygenase_BioMet"/>
</dbReference>
<dbReference type="GO" id="GO:0004497">
    <property type="term" value="F:monooxygenase activity"/>
    <property type="evidence" value="ECO:0007669"/>
    <property type="project" value="UniProtKB-KW"/>
</dbReference>
<evidence type="ECO:0000259" key="3">
    <source>
        <dbReference type="Pfam" id="PF01494"/>
    </source>
</evidence>
<dbReference type="Proteomes" id="UP000199385">
    <property type="component" value="Chromosome I"/>
</dbReference>
<dbReference type="PANTHER" id="PTHR13789">
    <property type="entry name" value="MONOOXYGENASE"/>
    <property type="match status" value="1"/>
</dbReference>
<dbReference type="PATRIC" id="fig|261654.4.peg.1435"/>
<keyword evidence="2" id="KW-0503">Monooxygenase</keyword>
<accession>A0A1A8ZAD4</accession>
<evidence type="ECO:0000256" key="2">
    <source>
        <dbReference type="ARBA" id="ARBA00023033"/>
    </source>
</evidence>
<dbReference type="EMBL" id="LT594323">
    <property type="protein sequence ID" value="SBT40835.1"/>
    <property type="molecule type" value="Genomic_DNA"/>
</dbReference>
<evidence type="ECO:0000256" key="1">
    <source>
        <dbReference type="ARBA" id="ARBA00023002"/>
    </source>
</evidence>
<dbReference type="RefSeq" id="WP_091659395.1">
    <property type="nucleotide sequence ID" value="NZ_LT594323.1"/>
</dbReference>
<dbReference type="STRING" id="261654.GA0070611_1408"/>
<dbReference type="PRINTS" id="PR00420">
    <property type="entry name" value="RNGMNOXGNASE"/>
</dbReference>